<reference evidence="1" key="2">
    <citation type="journal article" date="2021" name="PeerJ">
        <title>Extensive microbial diversity within the chicken gut microbiome revealed by metagenomics and culture.</title>
        <authorList>
            <person name="Gilroy R."/>
            <person name="Ravi A."/>
            <person name="Getino M."/>
            <person name="Pursley I."/>
            <person name="Horton D.L."/>
            <person name="Alikhan N.F."/>
            <person name="Baker D."/>
            <person name="Gharbi K."/>
            <person name="Hall N."/>
            <person name="Watson M."/>
            <person name="Adriaenssens E.M."/>
            <person name="Foster-Nyarko E."/>
            <person name="Jarju S."/>
            <person name="Secka A."/>
            <person name="Antonio M."/>
            <person name="Oren A."/>
            <person name="Chaudhuri R.R."/>
            <person name="La Ragione R."/>
            <person name="Hildebrand F."/>
            <person name="Pallen M.J."/>
        </authorList>
    </citation>
    <scope>NUCLEOTIDE SEQUENCE</scope>
    <source>
        <strain evidence="1">ChiGjej2B2-12916</strain>
    </source>
</reference>
<dbReference type="AlphaFoldDB" id="A0A9D1CGL9"/>
<sequence>MNQEVFFQELRRVLQREGFTTQAVQDGLLPVEWDGHPLCRITEGGGVRYWQENVANLEREQACQRAADLACMVREYTTLLEQAPPLRAQGLTGDFRVLADFNGTVLAGHQTKFGIHFVTWDRDFRWTGLNYGHYFQDNYLAAKQDFAIRSGLVPQYQVFNQEQLTEIFHCCADTLNADLNLSPKQAACIRDIQEQIESGIPDITEQLREQEQQPTEPYIPQQTM</sequence>
<dbReference type="EMBL" id="DVFO01000042">
    <property type="protein sequence ID" value="HIQ60800.1"/>
    <property type="molecule type" value="Genomic_DNA"/>
</dbReference>
<evidence type="ECO:0000313" key="2">
    <source>
        <dbReference type="Proteomes" id="UP000886879"/>
    </source>
</evidence>
<gene>
    <name evidence="1" type="ORF">IAD31_04290</name>
</gene>
<comment type="caution">
    <text evidence="1">The sequence shown here is derived from an EMBL/GenBank/DDBJ whole genome shotgun (WGS) entry which is preliminary data.</text>
</comment>
<accession>A0A9D1CGL9</accession>
<dbReference type="Proteomes" id="UP000886879">
    <property type="component" value="Unassembled WGS sequence"/>
</dbReference>
<proteinExistence type="predicted"/>
<organism evidence="1 2">
    <name type="scientific">Candidatus Enterenecus faecium</name>
    <dbReference type="NCBI Taxonomy" id="2840780"/>
    <lineage>
        <taxon>Bacteria</taxon>
        <taxon>Bacillati</taxon>
        <taxon>Bacillota</taxon>
        <taxon>Clostridia</taxon>
        <taxon>Eubacteriales</taxon>
        <taxon>Candidatus Enterenecus</taxon>
    </lineage>
</organism>
<name>A0A9D1CGL9_9FIRM</name>
<protein>
    <submittedName>
        <fullName evidence="1">Uncharacterized protein</fullName>
    </submittedName>
</protein>
<reference evidence="1" key="1">
    <citation type="submission" date="2020-10" db="EMBL/GenBank/DDBJ databases">
        <authorList>
            <person name="Gilroy R."/>
        </authorList>
    </citation>
    <scope>NUCLEOTIDE SEQUENCE</scope>
    <source>
        <strain evidence="1">ChiGjej2B2-12916</strain>
    </source>
</reference>
<evidence type="ECO:0000313" key="1">
    <source>
        <dbReference type="EMBL" id="HIQ60800.1"/>
    </source>
</evidence>